<evidence type="ECO:0000313" key="2">
    <source>
        <dbReference type="EMBL" id="CAD7647436.1"/>
    </source>
</evidence>
<gene>
    <name evidence="2" type="ORF">OSB1V03_LOCUS21442</name>
    <name evidence="3" type="ORF">OSB1V03_LOCUS21453</name>
</gene>
<evidence type="ECO:0000313" key="3">
    <source>
        <dbReference type="EMBL" id="CAD7647459.1"/>
    </source>
</evidence>
<organism evidence="2">
    <name type="scientific">Medioppia subpectinata</name>
    <dbReference type="NCBI Taxonomy" id="1979941"/>
    <lineage>
        <taxon>Eukaryota</taxon>
        <taxon>Metazoa</taxon>
        <taxon>Ecdysozoa</taxon>
        <taxon>Arthropoda</taxon>
        <taxon>Chelicerata</taxon>
        <taxon>Arachnida</taxon>
        <taxon>Acari</taxon>
        <taxon>Acariformes</taxon>
        <taxon>Sarcoptiformes</taxon>
        <taxon>Oribatida</taxon>
        <taxon>Brachypylina</taxon>
        <taxon>Oppioidea</taxon>
        <taxon>Oppiidae</taxon>
        <taxon>Medioppia</taxon>
    </lineage>
</organism>
<evidence type="ECO:0000256" key="1">
    <source>
        <dbReference type="SAM" id="MobiDB-lite"/>
    </source>
</evidence>
<dbReference type="EMBL" id="CAJPIZ010039947">
    <property type="protein sequence ID" value="CAG2121507.1"/>
    <property type="molecule type" value="Genomic_DNA"/>
</dbReference>
<reference evidence="2" key="1">
    <citation type="submission" date="2020-11" db="EMBL/GenBank/DDBJ databases">
        <authorList>
            <person name="Tran Van P."/>
        </authorList>
    </citation>
    <scope>NUCLEOTIDE SEQUENCE</scope>
</reference>
<dbReference type="OrthoDB" id="6022368at2759"/>
<protein>
    <submittedName>
        <fullName evidence="2">Uncharacterized protein</fullName>
    </submittedName>
</protein>
<feature type="region of interest" description="Disordered" evidence="1">
    <location>
        <begin position="111"/>
        <end position="149"/>
    </location>
</feature>
<dbReference type="Gene3D" id="1.20.1070.10">
    <property type="entry name" value="Rhodopsin 7-helix transmembrane proteins"/>
    <property type="match status" value="1"/>
</dbReference>
<keyword evidence="4" id="KW-1185">Reference proteome</keyword>
<feature type="compositionally biased region" description="Polar residues" evidence="1">
    <location>
        <begin position="111"/>
        <end position="133"/>
    </location>
</feature>
<name>A0A7R9LTB0_9ACAR</name>
<proteinExistence type="predicted"/>
<dbReference type="EMBL" id="CAJPIZ010039865">
    <property type="protein sequence ID" value="CAG2121496.1"/>
    <property type="molecule type" value="Genomic_DNA"/>
</dbReference>
<sequence>KAAKALLVLTPLLGVAYMLVLVTPTHRTAKLIFQYLQAILVSTQVRNSVRHHFERFKLRRTLRGGEYPVGQRNTFAFRSLRYGENVKLYRNRGERDRGSCISFSTTTTYVSNNHNQSKTRKPSTNGSVNNSSAIYGPIAGRKRSDEDVL</sequence>
<feature type="non-terminal residue" evidence="2">
    <location>
        <position position="149"/>
    </location>
</feature>
<dbReference type="EMBL" id="OC894522">
    <property type="protein sequence ID" value="CAD7647459.1"/>
    <property type="molecule type" value="Genomic_DNA"/>
</dbReference>
<dbReference type="AlphaFoldDB" id="A0A7R9LTB0"/>
<dbReference type="EMBL" id="OC894440">
    <property type="protein sequence ID" value="CAD7647436.1"/>
    <property type="molecule type" value="Genomic_DNA"/>
</dbReference>
<evidence type="ECO:0000313" key="4">
    <source>
        <dbReference type="Proteomes" id="UP000759131"/>
    </source>
</evidence>
<dbReference type="Proteomes" id="UP000759131">
    <property type="component" value="Unassembled WGS sequence"/>
</dbReference>
<accession>A0A7R9LTB0</accession>